<dbReference type="RefSeq" id="WP_262095796.1">
    <property type="nucleotide sequence ID" value="NZ_JAOEGN010000003.1"/>
</dbReference>
<name>A0ABT2PUD8_9MOLU</name>
<organism evidence="5 6">
    <name type="scientific">Paracholeplasma vituli</name>
    <dbReference type="NCBI Taxonomy" id="69473"/>
    <lineage>
        <taxon>Bacteria</taxon>
        <taxon>Bacillati</taxon>
        <taxon>Mycoplasmatota</taxon>
        <taxon>Mollicutes</taxon>
        <taxon>Acholeplasmatales</taxon>
        <taxon>Acholeplasmataceae</taxon>
        <taxon>Paracholeplasma</taxon>
    </lineage>
</organism>
<dbReference type="Proteomes" id="UP001209076">
    <property type="component" value="Unassembled WGS sequence"/>
</dbReference>
<dbReference type="InterPro" id="IPR036847">
    <property type="entry name" value="RimP_C_sf"/>
</dbReference>
<gene>
    <name evidence="3" type="primary">rimP</name>
    <name evidence="5" type="ORF">N7603_02700</name>
</gene>
<dbReference type="CDD" id="cd01734">
    <property type="entry name" value="YlxS_C"/>
    <property type="match status" value="1"/>
</dbReference>
<keyword evidence="1 3" id="KW-0963">Cytoplasm</keyword>
<evidence type="ECO:0000256" key="1">
    <source>
        <dbReference type="ARBA" id="ARBA00022490"/>
    </source>
</evidence>
<dbReference type="Pfam" id="PF02576">
    <property type="entry name" value="RimP_N"/>
    <property type="match status" value="1"/>
</dbReference>
<proteinExistence type="inferred from homology"/>
<dbReference type="Gene3D" id="2.30.30.180">
    <property type="entry name" value="Ribosome maturation factor RimP, C-terminal domain"/>
    <property type="match status" value="1"/>
</dbReference>
<dbReference type="PANTHER" id="PTHR33867">
    <property type="entry name" value="RIBOSOME MATURATION FACTOR RIMP"/>
    <property type="match status" value="1"/>
</dbReference>
<comment type="similarity">
    <text evidence="3">Belongs to the RimP family.</text>
</comment>
<dbReference type="InterPro" id="IPR003728">
    <property type="entry name" value="Ribosome_maturation_RimP"/>
</dbReference>
<comment type="caution">
    <text evidence="5">The sequence shown here is derived from an EMBL/GenBank/DDBJ whole genome shotgun (WGS) entry which is preliminary data.</text>
</comment>
<dbReference type="EMBL" id="JAOEGN010000003">
    <property type="protein sequence ID" value="MCU0104559.1"/>
    <property type="molecule type" value="Genomic_DNA"/>
</dbReference>
<dbReference type="Gene3D" id="3.30.300.70">
    <property type="entry name" value="RimP-like superfamily, N-terminal"/>
    <property type="match status" value="1"/>
</dbReference>
<evidence type="ECO:0000313" key="6">
    <source>
        <dbReference type="Proteomes" id="UP001209076"/>
    </source>
</evidence>
<dbReference type="InterPro" id="IPR028998">
    <property type="entry name" value="RimP_C"/>
</dbReference>
<comment type="function">
    <text evidence="3">Required for maturation of 30S ribosomal subunits.</text>
</comment>
<accession>A0ABT2PUD8</accession>
<dbReference type="SUPFAM" id="SSF75420">
    <property type="entry name" value="YhbC-like, N-terminal domain"/>
    <property type="match status" value="1"/>
</dbReference>
<dbReference type="InterPro" id="IPR035956">
    <property type="entry name" value="RimP_N_sf"/>
</dbReference>
<evidence type="ECO:0000259" key="4">
    <source>
        <dbReference type="Pfam" id="PF02576"/>
    </source>
</evidence>
<feature type="domain" description="Ribosome maturation factor RimP N-terminal" evidence="4">
    <location>
        <begin position="10"/>
        <end position="79"/>
    </location>
</feature>
<dbReference type="InterPro" id="IPR028989">
    <property type="entry name" value="RimP_N"/>
</dbReference>
<keyword evidence="2 3" id="KW-0690">Ribosome biogenesis</keyword>
<evidence type="ECO:0000313" key="5">
    <source>
        <dbReference type="EMBL" id="MCU0104559.1"/>
    </source>
</evidence>
<evidence type="ECO:0000256" key="2">
    <source>
        <dbReference type="ARBA" id="ARBA00022517"/>
    </source>
</evidence>
<sequence>MDLKQMEEVIVKLLEQQSLVLYSLKVKHEFGEKILEVIVDGNDLSSDHLGVVNQKLSLALDAVGFDPNYYLEVSSPGAERPLRNETEVLSAVGKYVHIESNEINSDGYLLEFKEGILLFQINLKGRLKKIEIPYQSVKSIRLAIKF</sequence>
<comment type="subcellular location">
    <subcellularLocation>
        <location evidence="3">Cytoplasm</location>
    </subcellularLocation>
</comment>
<dbReference type="PANTHER" id="PTHR33867:SF1">
    <property type="entry name" value="RIBOSOME MATURATION FACTOR RIMP"/>
    <property type="match status" value="1"/>
</dbReference>
<dbReference type="SUPFAM" id="SSF74942">
    <property type="entry name" value="YhbC-like, C-terminal domain"/>
    <property type="match status" value="1"/>
</dbReference>
<dbReference type="HAMAP" id="MF_01077">
    <property type="entry name" value="RimP"/>
    <property type="match status" value="1"/>
</dbReference>
<keyword evidence="6" id="KW-1185">Reference proteome</keyword>
<reference evidence="6" key="1">
    <citation type="submission" date="2023-07" db="EMBL/GenBank/DDBJ databases">
        <title>Novel Mycoplasma species identified in domestic and wild animals.</title>
        <authorList>
            <person name="Volokhov D.V."/>
            <person name="Furtak V.A."/>
            <person name="Zagorodnyaya T.A."/>
        </authorList>
    </citation>
    <scope>NUCLEOTIDE SEQUENCE [LARGE SCALE GENOMIC DNA]</scope>
    <source>
        <strain evidence="6">92-19</strain>
    </source>
</reference>
<protein>
    <recommendedName>
        <fullName evidence="3">Ribosome maturation factor RimP</fullName>
    </recommendedName>
</protein>
<evidence type="ECO:0000256" key="3">
    <source>
        <dbReference type="HAMAP-Rule" id="MF_01077"/>
    </source>
</evidence>